<reference evidence="1 2" key="1">
    <citation type="submission" date="2013-09" db="EMBL/GenBank/DDBJ databases">
        <authorList>
            <person name="Durkin A.S."/>
            <person name="Haft D.R."/>
            <person name="McCorrison J."/>
            <person name="Torralba M."/>
            <person name="Gillis M."/>
            <person name="Haft D.H."/>
            <person name="Methe B."/>
            <person name="Sutton G."/>
            <person name="Nelson K.E."/>
        </authorList>
    </citation>
    <scope>NUCLEOTIDE SEQUENCE [LARGE SCALE GENOMIC DNA]</scope>
    <source>
        <strain evidence="1 2">BV3C16-1</strain>
    </source>
</reference>
<dbReference type="AlphaFoldDB" id="U7UL33"/>
<accession>U7UL33</accession>
<dbReference type="PATRIC" id="fig|1111454.3.peg.1360"/>
<dbReference type="Proteomes" id="UP000017090">
    <property type="component" value="Unassembled WGS sequence"/>
</dbReference>
<evidence type="ECO:0000313" key="1">
    <source>
        <dbReference type="EMBL" id="ERT59168.1"/>
    </source>
</evidence>
<organism evidence="1 2">
    <name type="scientific">Megasphaera vaginalis</name>
    <name type="common">ex Srinivasan et al. 2021</name>
    <dbReference type="NCBI Taxonomy" id="1111454"/>
    <lineage>
        <taxon>Bacteria</taxon>
        <taxon>Bacillati</taxon>
        <taxon>Bacillota</taxon>
        <taxon>Negativicutes</taxon>
        <taxon>Veillonellales</taxon>
        <taxon>Veillonellaceae</taxon>
        <taxon>Megasphaera</taxon>
    </lineage>
</organism>
<sequence length="46" mass="4996">MHSSLLFSVWSKEKAAFSSAAFVFVGYVPPVPAYGDDWAMISLPST</sequence>
<comment type="caution">
    <text evidence="1">The sequence shown here is derived from an EMBL/GenBank/DDBJ whole genome shotgun (WGS) entry which is preliminary data.</text>
</comment>
<protein>
    <submittedName>
        <fullName evidence="1">Uncharacterized protein</fullName>
    </submittedName>
</protein>
<name>U7UL33_9FIRM</name>
<gene>
    <name evidence="1" type="ORF">HMPREF1250_1435</name>
</gene>
<dbReference type="EMBL" id="AWXA01000037">
    <property type="protein sequence ID" value="ERT59168.1"/>
    <property type="molecule type" value="Genomic_DNA"/>
</dbReference>
<evidence type="ECO:0000313" key="2">
    <source>
        <dbReference type="Proteomes" id="UP000017090"/>
    </source>
</evidence>
<keyword evidence="2" id="KW-1185">Reference proteome</keyword>
<proteinExistence type="predicted"/>